<dbReference type="InterPro" id="IPR017868">
    <property type="entry name" value="Filamin/ABP280_repeat-like"/>
</dbReference>
<keyword evidence="9" id="KW-1185">Reference proteome</keyword>
<evidence type="ECO:0000256" key="4">
    <source>
        <dbReference type="ARBA" id="ARBA00023069"/>
    </source>
</evidence>
<dbReference type="InterPro" id="IPR013783">
    <property type="entry name" value="Ig-like_fold"/>
</dbReference>
<name>A0ABT9AKB9_9BACT</name>
<dbReference type="InterPro" id="IPR001322">
    <property type="entry name" value="Lamin_tail_dom"/>
</dbReference>
<proteinExistence type="predicted"/>
<organism evidence="8 9">
    <name type="scientific">Hymenobacter mellowenesis</name>
    <dbReference type="NCBI Taxonomy" id="3063995"/>
    <lineage>
        <taxon>Bacteria</taxon>
        <taxon>Pseudomonadati</taxon>
        <taxon>Bacteroidota</taxon>
        <taxon>Cytophagia</taxon>
        <taxon>Cytophagales</taxon>
        <taxon>Hymenobacteraceae</taxon>
        <taxon>Hymenobacter</taxon>
    </lineage>
</organism>
<evidence type="ECO:0000256" key="2">
    <source>
        <dbReference type="ARBA" id="ARBA00004496"/>
    </source>
</evidence>
<dbReference type="InterPro" id="IPR053879">
    <property type="entry name" value="HYDIN_VesB_CFA65-like_Ig"/>
</dbReference>
<dbReference type="InterPro" id="IPR003961">
    <property type="entry name" value="FN3_dom"/>
</dbReference>
<dbReference type="Gene3D" id="2.60.40.10">
    <property type="entry name" value="Immunoglobulins"/>
    <property type="match status" value="6"/>
</dbReference>
<dbReference type="SUPFAM" id="SSF81296">
    <property type="entry name" value="E set domains"/>
    <property type="match status" value="1"/>
</dbReference>
<dbReference type="InterPro" id="IPR011467">
    <property type="entry name" value="DUF1573"/>
</dbReference>
<evidence type="ECO:0000313" key="8">
    <source>
        <dbReference type="EMBL" id="MDO7849531.1"/>
    </source>
</evidence>
<keyword evidence="4" id="KW-0969">Cilium</keyword>
<feature type="domain" description="Fibronectin type-III" evidence="6">
    <location>
        <begin position="334"/>
        <end position="421"/>
    </location>
</feature>
<dbReference type="SMART" id="SM00060">
    <property type="entry name" value="FN3"/>
    <property type="match status" value="3"/>
</dbReference>
<dbReference type="InterPro" id="IPR002909">
    <property type="entry name" value="IPT_dom"/>
</dbReference>
<dbReference type="Pfam" id="PF18962">
    <property type="entry name" value="Por_Secre_tail"/>
    <property type="match status" value="1"/>
</dbReference>
<sequence>MFQTYRNGQPFRWARLLTLLVMLLPLAGRAQVVISQIYAGGGSGTAGTTYKRDYVELFNRGATSVDISNYSIQYASATSTTGSYAVNAITATPGTAINLQPGQFYTVVLGSAGTAGADILQGTGAGQADYVTATSSSSLSNTAAKLALTSNSTALGINSGPTPPTSAALVDFVGFGTTANAYEGTGRAPAPTSTVTALFRAGSGCTDSNDNAADFANGTPVLRNRSTTLAPCSAPATCAAPGTPSFSGTTSTSTVVSFTPNATNVGPYTVTAVPATGTTVTATGSGSPITLSGLAPSTSYSVTVTGTCTAATGGGTSPTSTAATATTPATPCTAPTGVAANSIGTTTASISFTGNATATGGYTVTYTAAGGTTLTQAGTASPIALSGLTPNTTYTVTVSSNCGGTTTATSTPAITFDTQAPVPTLTSINPTSIPAGQTTTVTFTGTDFISGATVSFNGANVPTNVTSSTTLTADLAAPASTTTTTFPVAVTTTGGTSGTQTLTVTGTPTGFFEPFEMGTKGAYTTGSVTLATGSYTFDEALLGTANNDLKNGAKSARIRQGSVTMNFDKANGAGTITLLAGNYSGDSNGQLVVSVSNGGTTAYTAYISPTTAVTNTLQPYTFTANIAGPVRIRISNSAASGRISVDDLQISDYTAPVACSAPGTPTFSNITQTSADVTVAAGPNGTGPFTVTATPAGGGTAITATGASPVGLTGLTAGTSYSVTVTSNCNTGFASPSQPSTAVTLTTAAAPAPTLAVTQGATSYPSGGTAYSFGSQTLATTSAPVAFTLTNSGTGTLTISSIVTTGNFAVSGTAPTTIGAGSTATVSVTFTPTATGTRTGTLVINSNATTGATYTVNLTGNGTAVPAPEIDVLQGATAYASGSTYSGFPTTTVGSFSPVSFTVQNTGSATLTISSLAATGDFTASGPATPFTIAAGNSATVSAVFGPTAPGTRTGTITINNNDSDEGTYIINLSGNGQAAALPDLTVSSGTPTAPTPISGNYNNVTIAPGGNAIVSGALTVAGTLAVLPNGLLIQNCQSISGAGSFVLQAGGALAICDQAGIYTTGALGAIRVSGTRSYNAGAAYIYNGTSAQVTGPGLPAQVAALGVNNATGLTLSQALFVSQQVTLQVGNLNTGGQTFTLLSSATGTAVLDNGTQGSVVNGTATVQRYINSANAIGYRHYSAPVSNTTVDDLATANFTPTFNTNYNTSATPSLTTPFPTVFGYDQGRVTTVTSNYVGFDKGWFVPASGSAMTVNRGYTVNAPNTALVDFVGLLNNGAQNSGTLNWGTSPDGGWQFLGNPYPAPLDWSTVTTSQRPGVDGAMYVFQSSGQYGGTYRTYSNGMGTSSLIPTASGYFVRLQLPVSSGSVNLTNANRVTTFGTQPAFGRGAADTRPQLQLLLSGANTGLDEAYIYFEAGATAGRDAEYDAAKLANPSGLNLASLANGEELAINGLPTLGNAAVLVPLTVRVPQAGSYRFEAADLANFAGTATLIDALTGTRTVLTTGTSYAFALAGTSATGRFSVEFRSANALATTAAQALNAQVQLFPNPTSGSFRLQLPVLSNKAAVAATLLNSLGQTVLTRSLSAPAGQAIDTAFDVRGLAAGVYTLRLNVNGTPLVRKVVIE</sequence>
<dbReference type="NCBIfam" id="TIGR04183">
    <property type="entry name" value="Por_Secre_tail"/>
    <property type="match status" value="1"/>
</dbReference>
<reference evidence="8" key="1">
    <citation type="submission" date="2023-07" db="EMBL/GenBank/DDBJ databases">
        <authorList>
            <person name="Kim M.K."/>
        </authorList>
    </citation>
    <scope>NUCLEOTIDE SEQUENCE</scope>
    <source>
        <strain evidence="8">M29</strain>
    </source>
</reference>
<dbReference type="PROSITE" id="PS51841">
    <property type="entry name" value="LTD"/>
    <property type="match status" value="1"/>
</dbReference>
<evidence type="ECO:0000259" key="7">
    <source>
        <dbReference type="PROSITE" id="PS51841"/>
    </source>
</evidence>
<dbReference type="Proteomes" id="UP001167796">
    <property type="component" value="Unassembled WGS sequence"/>
</dbReference>
<feature type="domain" description="LTD" evidence="7">
    <location>
        <begin position="18"/>
        <end position="177"/>
    </location>
</feature>
<accession>A0ABT9AKB9</accession>
<feature type="domain" description="Fibronectin type-III" evidence="6">
    <location>
        <begin position="240"/>
        <end position="330"/>
    </location>
</feature>
<dbReference type="InterPro" id="IPR014756">
    <property type="entry name" value="Ig_E-set"/>
</dbReference>
<dbReference type="NCBIfam" id="NF012200">
    <property type="entry name" value="choice_anch_D"/>
    <property type="match status" value="2"/>
</dbReference>
<evidence type="ECO:0000259" key="6">
    <source>
        <dbReference type="PROSITE" id="PS50853"/>
    </source>
</evidence>
<dbReference type="SUPFAM" id="SSF49265">
    <property type="entry name" value="Fibronectin type III"/>
    <property type="match status" value="2"/>
</dbReference>
<dbReference type="CDD" id="cd00063">
    <property type="entry name" value="FN3"/>
    <property type="match status" value="1"/>
</dbReference>
<feature type="domain" description="Fibronectin type-III" evidence="6">
    <location>
        <begin position="661"/>
        <end position="750"/>
    </location>
</feature>
<dbReference type="PROSITE" id="PS50853">
    <property type="entry name" value="FN3"/>
    <property type="match status" value="3"/>
</dbReference>
<keyword evidence="3" id="KW-0963">Cytoplasm</keyword>
<gene>
    <name evidence="8" type="ORF">Q5H92_24425</name>
</gene>
<evidence type="ECO:0000256" key="5">
    <source>
        <dbReference type="ARBA" id="ARBA00023273"/>
    </source>
</evidence>
<dbReference type="InterPro" id="IPR036116">
    <property type="entry name" value="FN3_sf"/>
</dbReference>
<comment type="caution">
    <text evidence="8">The sequence shown here is derived from an EMBL/GenBank/DDBJ whole genome shotgun (WGS) entry which is preliminary data.</text>
</comment>
<dbReference type="Pfam" id="PF07610">
    <property type="entry name" value="DUF1573"/>
    <property type="match status" value="1"/>
</dbReference>
<comment type="subcellular location">
    <subcellularLocation>
        <location evidence="1">Cell projection</location>
        <location evidence="1">Cilium</location>
    </subcellularLocation>
    <subcellularLocation>
        <location evidence="2">Cytoplasm</location>
    </subcellularLocation>
</comment>
<dbReference type="EMBL" id="JAUQSX010000018">
    <property type="protein sequence ID" value="MDO7849531.1"/>
    <property type="molecule type" value="Genomic_DNA"/>
</dbReference>
<evidence type="ECO:0000256" key="3">
    <source>
        <dbReference type="ARBA" id="ARBA00022490"/>
    </source>
</evidence>
<keyword evidence="5" id="KW-0966">Cell projection</keyword>
<dbReference type="PROSITE" id="PS50194">
    <property type="entry name" value="FILAMIN_REPEAT"/>
    <property type="match status" value="1"/>
</dbReference>
<dbReference type="RefSeq" id="WP_305014197.1">
    <property type="nucleotide sequence ID" value="NZ_JAUQSX010000018.1"/>
</dbReference>
<protein>
    <submittedName>
        <fullName evidence="8">Choice-of-anchor D domain-containing protein</fullName>
    </submittedName>
</protein>
<dbReference type="Pfam" id="PF01833">
    <property type="entry name" value="TIG"/>
    <property type="match status" value="1"/>
</dbReference>
<dbReference type="InterPro" id="IPR026444">
    <property type="entry name" value="Secre_tail"/>
</dbReference>
<dbReference type="Pfam" id="PF00932">
    <property type="entry name" value="LTD"/>
    <property type="match status" value="1"/>
</dbReference>
<dbReference type="Pfam" id="PF22544">
    <property type="entry name" value="HYDIN_VesB_CFA65-like_Ig"/>
    <property type="match status" value="1"/>
</dbReference>
<dbReference type="Pfam" id="PF00041">
    <property type="entry name" value="fn3"/>
    <property type="match status" value="2"/>
</dbReference>
<evidence type="ECO:0000256" key="1">
    <source>
        <dbReference type="ARBA" id="ARBA00004138"/>
    </source>
</evidence>
<evidence type="ECO:0000313" key="9">
    <source>
        <dbReference type="Proteomes" id="UP001167796"/>
    </source>
</evidence>